<feature type="chain" id="PRO_5045041505" description="SH3 domain-containing protein" evidence="1">
    <location>
        <begin position="35"/>
        <end position="109"/>
    </location>
</feature>
<keyword evidence="1" id="KW-0732">Signal</keyword>
<proteinExistence type="predicted"/>
<feature type="signal peptide" evidence="1">
    <location>
        <begin position="1"/>
        <end position="34"/>
    </location>
</feature>
<evidence type="ECO:0008006" key="4">
    <source>
        <dbReference type="Google" id="ProtNLM"/>
    </source>
</evidence>
<evidence type="ECO:0000313" key="2">
    <source>
        <dbReference type="EMBL" id="GGM90355.1"/>
    </source>
</evidence>
<sequence length="109" mass="11276">MNKIVNKRKLGSQLAVTVSALCALLGATTATAQAEHGGAVARNATYTATKTPTFVRASPMDGAPVLREKKKGDVMGGRPGCVKTSGWWVVYLSTGGAGYVHPSQATCKP</sequence>
<reference evidence="3" key="1">
    <citation type="journal article" date="2019" name="Int. J. Syst. Evol. Microbiol.">
        <title>The Global Catalogue of Microorganisms (GCM) 10K type strain sequencing project: providing services to taxonomists for standard genome sequencing and annotation.</title>
        <authorList>
            <consortium name="The Broad Institute Genomics Platform"/>
            <consortium name="The Broad Institute Genome Sequencing Center for Infectious Disease"/>
            <person name="Wu L."/>
            <person name="Ma J."/>
        </authorList>
    </citation>
    <scope>NUCLEOTIDE SEQUENCE [LARGE SCALE GENOMIC DNA]</scope>
    <source>
        <strain evidence="3">CGMCC 4.7319</strain>
    </source>
</reference>
<evidence type="ECO:0000256" key="1">
    <source>
        <dbReference type="SAM" id="SignalP"/>
    </source>
</evidence>
<dbReference type="EMBL" id="BMNC01000003">
    <property type="protein sequence ID" value="GGM90355.1"/>
    <property type="molecule type" value="Genomic_DNA"/>
</dbReference>
<organism evidence="2 3">
    <name type="scientific">Lentzea pudingi</name>
    <dbReference type="NCBI Taxonomy" id="1789439"/>
    <lineage>
        <taxon>Bacteria</taxon>
        <taxon>Bacillati</taxon>
        <taxon>Actinomycetota</taxon>
        <taxon>Actinomycetes</taxon>
        <taxon>Pseudonocardiales</taxon>
        <taxon>Pseudonocardiaceae</taxon>
        <taxon>Lentzea</taxon>
    </lineage>
</organism>
<dbReference type="Proteomes" id="UP000597656">
    <property type="component" value="Unassembled WGS sequence"/>
</dbReference>
<comment type="caution">
    <text evidence="2">The sequence shown here is derived from an EMBL/GenBank/DDBJ whole genome shotgun (WGS) entry which is preliminary data.</text>
</comment>
<name>A0ABQ2HUM0_9PSEU</name>
<evidence type="ECO:0000313" key="3">
    <source>
        <dbReference type="Proteomes" id="UP000597656"/>
    </source>
</evidence>
<dbReference type="RefSeq" id="WP_189155195.1">
    <property type="nucleotide sequence ID" value="NZ_BMNC01000003.1"/>
</dbReference>
<accession>A0ABQ2HUM0</accession>
<keyword evidence="3" id="KW-1185">Reference proteome</keyword>
<protein>
    <recommendedName>
        <fullName evidence="4">SH3 domain-containing protein</fullName>
    </recommendedName>
</protein>
<gene>
    <name evidence="2" type="ORF">GCM10011609_29140</name>
</gene>